<dbReference type="InterPro" id="IPR019614">
    <property type="entry name" value="SAM-dep_methyl-trfase"/>
</dbReference>
<keyword evidence="5 7" id="KW-0949">S-adenosyl-L-methionine</keyword>
<dbReference type="RefSeq" id="WP_036763863.1">
    <property type="nucleotide sequence ID" value="NZ_CP046752.1"/>
</dbReference>
<dbReference type="GO" id="GO:0005737">
    <property type="term" value="C:cytoplasm"/>
    <property type="evidence" value="ECO:0007669"/>
    <property type="project" value="UniProtKB-SubCell"/>
</dbReference>
<evidence type="ECO:0000313" key="13">
    <source>
        <dbReference type="Proteomes" id="UP000251647"/>
    </source>
</evidence>
<dbReference type="PROSITE" id="PS01261">
    <property type="entry name" value="UPF0020"/>
    <property type="match status" value="1"/>
</dbReference>
<comment type="catalytic activity">
    <reaction evidence="7">
        <text>guanosine(2445) in 23S rRNA + S-adenosyl-L-methionine = N(2)-methylguanosine(2445) in 23S rRNA + S-adenosyl-L-homocysteine + H(+)</text>
        <dbReference type="Rhea" id="RHEA:42740"/>
        <dbReference type="Rhea" id="RHEA-COMP:10215"/>
        <dbReference type="Rhea" id="RHEA-COMP:10216"/>
        <dbReference type="ChEBI" id="CHEBI:15378"/>
        <dbReference type="ChEBI" id="CHEBI:57856"/>
        <dbReference type="ChEBI" id="CHEBI:59789"/>
        <dbReference type="ChEBI" id="CHEBI:74269"/>
        <dbReference type="ChEBI" id="CHEBI:74481"/>
        <dbReference type="EC" id="2.1.1.173"/>
    </reaction>
</comment>
<dbReference type="Pfam" id="PF22020">
    <property type="entry name" value="RlmL_1st"/>
    <property type="match status" value="1"/>
</dbReference>
<evidence type="ECO:0000313" key="11">
    <source>
        <dbReference type="EMBL" id="SPY28233.1"/>
    </source>
</evidence>
<evidence type="ECO:0000313" key="12">
    <source>
        <dbReference type="Proteomes" id="UP000241404"/>
    </source>
</evidence>
<protein>
    <recommendedName>
        <fullName evidence="7">Ribosomal RNA large subunit methyltransferase K/L</fullName>
    </recommendedName>
    <domain>
        <recommendedName>
            <fullName evidence="7">23S rRNA m2G2445 methyltransferase</fullName>
            <ecNumber evidence="7">2.1.1.173</ecNumber>
        </recommendedName>
        <alternativeName>
            <fullName evidence="7">rRNA (guanine-N(2)-)-methyltransferase RlmL</fullName>
        </alternativeName>
    </domain>
    <domain>
        <recommendedName>
            <fullName evidence="7">23S rRNA m7G2069 methyltransferase</fullName>
            <ecNumber evidence="7">2.1.1.264</ecNumber>
        </recommendedName>
        <alternativeName>
            <fullName evidence="7">rRNA (guanine-N(7)-)-methyltransferase RlmK</fullName>
        </alternativeName>
    </domain>
</protein>
<dbReference type="EMBL" id="UATL01000001">
    <property type="protein sequence ID" value="SPY28233.1"/>
    <property type="molecule type" value="Genomic_DNA"/>
</dbReference>
<evidence type="ECO:0000259" key="9">
    <source>
        <dbReference type="PROSITE" id="PS51165"/>
    </source>
</evidence>
<dbReference type="Proteomes" id="UP000251647">
    <property type="component" value="Unassembled WGS sequence"/>
</dbReference>
<dbReference type="Proteomes" id="UP000241404">
    <property type="component" value="Unassembled WGS sequence"/>
</dbReference>
<dbReference type="EC" id="2.1.1.173" evidence="7"/>
<feature type="domain" description="THUMP" evidence="9">
    <location>
        <begin position="43"/>
        <end position="154"/>
    </location>
</feature>
<dbReference type="Pfam" id="PF01170">
    <property type="entry name" value="UPF0020"/>
    <property type="match status" value="1"/>
</dbReference>
<dbReference type="GO" id="GO:0052915">
    <property type="term" value="F:23S rRNA (guanine(2445)-N(2))-methyltransferase activity"/>
    <property type="evidence" value="ECO:0007669"/>
    <property type="project" value="UniProtKB-UniRule"/>
</dbReference>
<comment type="function">
    <text evidence="7">Specifically methylates the guanine in position 2445 (m2G2445) and the guanine in position 2069 (m7G2069) of 23S rRNA.</text>
</comment>
<reference evidence="11 13" key="2">
    <citation type="submission" date="2018-06" db="EMBL/GenBank/DDBJ databases">
        <authorList>
            <consortium name="Pathogen Informatics"/>
            <person name="Doyle S."/>
        </authorList>
    </citation>
    <scope>NUCLEOTIDE SEQUENCE [LARGE SCALE GENOMIC DNA]</scope>
    <source>
        <strain evidence="11 13">NCTC11647</strain>
    </source>
</reference>
<evidence type="ECO:0000313" key="10">
    <source>
        <dbReference type="EMBL" id="PSU14873.1"/>
    </source>
</evidence>
<dbReference type="Pfam" id="PF02926">
    <property type="entry name" value="THUMP"/>
    <property type="match status" value="1"/>
</dbReference>
<name>A0A2T3QGW0_PHODM</name>
<dbReference type="AlphaFoldDB" id="A0A2T3QGW0"/>
<evidence type="ECO:0000256" key="7">
    <source>
        <dbReference type="HAMAP-Rule" id="MF_01858"/>
    </source>
</evidence>
<evidence type="ECO:0000256" key="1">
    <source>
        <dbReference type="ARBA" id="ARBA00022490"/>
    </source>
</evidence>
<dbReference type="InterPro" id="IPR000241">
    <property type="entry name" value="RlmKL-like_Mtase"/>
</dbReference>
<dbReference type="SMART" id="SM00981">
    <property type="entry name" value="THUMP"/>
    <property type="match status" value="1"/>
</dbReference>
<dbReference type="GO" id="GO:0003723">
    <property type="term" value="F:RNA binding"/>
    <property type="evidence" value="ECO:0007669"/>
    <property type="project" value="UniProtKB-UniRule"/>
</dbReference>
<dbReference type="PANTHER" id="PTHR47313:SF1">
    <property type="entry name" value="RIBOSOMAL RNA LARGE SUBUNIT METHYLTRANSFERASE K_L"/>
    <property type="match status" value="1"/>
</dbReference>
<keyword evidence="4 7" id="KW-0808">Transferase</keyword>
<accession>A0A2T3QGW0</accession>
<dbReference type="InterPro" id="IPR004114">
    <property type="entry name" value="THUMP_dom"/>
</dbReference>
<dbReference type="InterPro" id="IPR002052">
    <property type="entry name" value="DNA_methylase_N6_adenine_CS"/>
</dbReference>
<dbReference type="NCBIfam" id="NF008748">
    <property type="entry name" value="PRK11783.1"/>
    <property type="match status" value="1"/>
</dbReference>
<keyword evidence="2 7" id="KW-0698">rRNA processing</keyword>
<dbReference type="PROSITE" id="PS00092">
    <property type="entry name" value="N6_MTASE"/>
    <property type="match status" value="1"/>
</dbReference>
<reference evidence="10 12" key="1">
    <citation type="submission" date="2018-03" db="EMBL/GenBank/DDBJ databases">
        <title>Whole genome sequencing of Histamine producing bacteria.</title>
        <authorList>
            <person name="Butler K."/>
        </authorList>
    </citation>
    <scope>NUCLEOTIDE SEQUENCE [LARGE SCALE GENOMIC DNA]</scope>
    <source>
        <strain evidence="10 12">BT-6</strain>
    </source>
</reference>
<proteinExistence type="inferred from homology"/>
<dbReference type="Pfam" id="PF10672">
    <property type="entry name" value="Methyltrans_SAM"/>
    <property type="match status" value="1"/>
</dbReference>
<dbReference type="FunFam" id="3.30.750.80:FF:000001">
    <property type="entry name" value="Ribosomal RNA large subunit methyltransferase K/L"/>
    <property type="match status" value="1"/>
</dbReference>
<gene>
    <name evidence="7 11" type="primary">rlmL</name>
    <name evidence="10" type="ORF">CTM90_19135</name>
    <name evidence="11" type="ORF">NCTC11647_01320</name>
</gene>
<dbReference type="GeneID" id="93397794"/>
<dbReference type="EMBL" id="PYMM01000021">
    <property type="protein sequence ID" value="PSU14873.1"/>
    <property type="molecule type" value="Genomic_DNA"/>
</dbReference>
<evidence type="ECO:0000256" key="6">
    <source>
        <dbReference type="ARBA" id="ARBA00022884"/>
    </source>
</evidence>
<organism evidence="11 13">
    <name type="scientific">Photobacterium damselae</name>
    <dbReference type="NCBI Taxonomy" id="38293"/>
    <lineage>
        <taxon>Bacteria</taxon>
        <taxon>Pseudomonadati</taxon>
        <taxon>Pseudomonadota</taxon>
        <taxon>Gammaproteobacteria</taxon>
        <taxon>Vibrionales</taxon>
        <taxon>Vibrionaceae</taxon>
        <taxon>Photobacterium</taxon>
    </lineage>
</organism>
<keyword evidence="3 7" id="KW-0489">Methyltransferase</keyword>
<dbReference type="InterPro" id="IPR053943">
    <property type="entry name" value="RlmKL-like_Mtase_CS"/>
</dbReference>
<dbReference type="PANTHER" id="PTHR47313">
    <property type="entry name" value="RIBOSOMAL RNA LARGE SUBUNIT METHYLTRANSFERASE K/L"/>
    <property type="match status" value="1"/>
</dbReference>
<evidence type="ECO:0000256" key="3">
    <source>
        <dbReference type="ARBA" id="ARBA00022603"/>
    </source>
</evidence>
<dbReference type="OrthoDB" id="9809404at2"/>
<evidence type="ECO:0000256" key="8">
    <source>
        <dbReference type="PROSITE-ProRule" id="PRU00529"/>
    </source>
</evidence>
<dbReference type="EC" id="2.1.1.264" evidence="7"/>
<dbReference type="InterPro" id="IPR029063">
    <property type="entry name" value="SAM-dependent_MTases_sf"/>
</dbReference>
<dbReference type="PIRSF" id="PIRSF037618">
    <property type="entry name" value="RNA_Mtase_bacteria_prd"/>
    <property type="match status" value="1"/>
</dbReference>
<evidence type="ECO:0000256" key="4">
    <source>
        <dbReference type="ARBA" id="ARBA00022679"/>
    </source>
</evidence>
<keyword evidence="1 7" id="KW-0963">Cytoplasm</keyword>
<comment type="subcellular location">
    <subcellularLocation>
        <location evidence="7">Cytoplasm</location>
    </subcellularLocation>
</comment>
<comment type="similarity">
    <text evidence="7">Belongs to the methyltransferase superfamily. RlmKL family.</text>
</comment>
<evidence type="ECO:0000256" key="2">
    <source>
        <dbReference type="ARBA" id="ARBA00022552"/>
    </source>
</evidence>
<dbReference type="Gene3D" id="3.40.50.150">
    <property type="entry name" value="Vaccinia Virus protein VP39"/>
    <property type="match status" value="2"/>
</dbReference>
<dbReference type="InterPro" id="IPR017244">
    <property type="entry name" value="23SrRNA_methyltr_KL"/>
</dbReference>
<comment type="catalytic activity">
    <reaction evidence="7">
        <text>guanosine(2069) in 23S rRNA + S-adenosyl-L-methionine = N(2)-methylguanosine(2069) in 23S rRNA + S-adenosyl-L-homocysteine + H(+)</text>
        <dbReference type="Rhea" id="RHEA:43772"/>
        <dbReference type="Rhea" id="RHEA-COMP:10688"/>
        <dbReference type="Rhea" id="RHEA-COMP:10689"/>
        <dbReference type="ChEBI" id="CHEBI:15378"/>
        <dbReference type="ChEBI" id="CHEBI:57856"/>
        <dbReference type="ChEBI" id="CHEBI:59789"/>
        <dbReference type="ChEBI" id="CHEBI:74269"/>
        <dbReference type="ChEBI" id="CHEBI:74481"/>
        <dbReference type="EC" id="2.1.1.264"/>
    </reaction>
</comment>
<dbReference type="PROSITE" id="PS51165">
    <property type="entry name" value="THUMP"/>
    <property type="match status" value="1"/>
</dbReference>
<dbReference type="CDD" id="cd02440">
    <property type="entry name" value="AdoMet_MTases"/>
    <property type="match status" value="1"/>
</dbReference>
<dbReference type="HAMAP" id="MF_01858">
    <property type="entry name" value="23SrRNA_methyltr_KL"/>
    <property type="match status" value="1"/>
</dbReference>
<dbReference type="FunFam" id="3.40.50.150:FF:000039">
    <property type="entry name" value="Ribosomal RNA large subunit methyltransferase K/L"/>
    <property type="match status" value="1"/>
</dbReference>
<keyword evidence="6 8" id="KW-0694">RNA-binding</keyword>
<dbReference type="InterPro" id="IPR054170">
    <property type="entry name" value="RlmL_1st"/>
</dbReference>
<dbReference type="GO" id="GO:0070043">
    <property type="term" value="F:rRNA (guanine-N7-)-methyltransferase activity"/>
    <property type="evidence" value="ECO:0007669"/>
    <property type="project" value="UniProtKB-UniRule"/>
</dbReference>
<dbReference type="Gene3D" id="3.30.2130.30">
    <property type="match status" value="1"/>
</dbReference>
<evidence type="ECO:0000256" key="5">
    <source>
        <dbReference type="ARBA" id="ARBA00022691"/>
    </source>
</evidence>
<dbReference type="SUPFAM" id="SSF53335">
    <property type="entry name" value="S-adenosyl-L-methionine-dependent methyltransferases"/>
    <property type="match status" value="2"/>
</dbReference>
<dbReference type="CDD" id="cd11715">
    <property type="entry name" value="THUMP_AdoMetMT"/>
    <property type="match status" value="1"/>
</dbReference>
<dbReference type="Gene3D" id="3.30.750.80">
    <property type="entry name" value="RNA methyltransferase domain (HRMD) like"/>
    <property type="match status" value="1"/>
</dbReference>
<sequence length="714" mass="80978">MNQYLAITSRGLENLLADELKELGAHDIKVVHAGVRFKATQAEAYRCCLWTRISSRIIYVLSEFNVRNDLDLYLGATAINWNNYFGSNTRIVVDFNGTNREIRNSQYGAMKVKDAIVDRFTKMDLMRPSIDRERPDLRIHVRLSGEKAILGLDMAGSGLHQRGYRSEAGKAPLRETHAAALVMKSGWTFEQPLLDPMCGSGTLVIEAAMIAAEIAPGIKRKRWGFEALKDFDKEAWLEIHAEAKVKARRGPAKAKEIVKIYGRELDQRVLAIARDNAGRAGVSELIDFERGDAMHLMAPEGFSDGVILCNPPYGERLGTTPELIALYTEFGQRLKLAFTGSRAAIYSASNELLSCMRMRADKQFKLRNGALDCVLKTYLITGGSVKKEEGQSEGVVEETEIAPDFANRLKKNITKLSKWAKREGIECYRLYDADLPNYNAAIDQYKDYIVIQEYAAPKTIPEEVARRRLMDIMRATIAVTGVDNSKVILKVRERQKGKNQYQKLSSVERFMTVSEYDVKLKVNLYDYLDTGVFLDHRITRRKLGSMAKGKDFLNLFSYTGSATVHAACGGAKSTTTVDMSNTYLEWAKDNMKLNGQVGRQHNYIQADCLQWLQESNESFDLIFIDPPTFSNSKRMKQTFDVQRDHIMLMENLKRMLRPEGQIVFSNNKRQFKMDLEALAELGLQAKNISDKTLPMDFAKNKQIHNCWIITHKED</sequence>